<dbReference type="OrthoDB" id="195634at2157"/>
<reference evidence="1 2" key="1">
    <citation type="submission" date="2019-04" db="EMBL/GenBank/DDBJ databases">
        <title>Natronomonas sp. F20-122 a newhaloarchaeon isolated from a saline saltern of Isla Bacuta, Huelva, Spain.</title>
        <authorList>
            <person name="Duran-Viseras A."/>
            <person name="Sanchez-Porro C."/>
            <person name="Ventosa A."/>
        </authorList>
    </citation>
    <scope>NUCLEOTIDE SEQUENCE [LARGE SCALE GENOMIC DNA]</scope>
    <source>
        <strain evidence="1 2">F20-122</strain>
    </source>
</reference>
<organism evidence="1 2">
    <name type="scientific">Natronomonas salsuginis</name>
    <dbReference type="NCBI Taxonomy" id="2217661"/>
    <lineage>
        <taxon>Archaea</taxon>
        <taxon>Methanobacteriati</taxon>
        <taxon>Methanobacteriota</taxon>
        <taxon>Stenosarchaea group</taxon>
        <taxon>Halobacteria</taxon>
        <taxon>Halobacteriales</taxon>
        <taxon>Natronomonadaceae</taxon>
        <taxon>Natronomonas</taxon>
    </lineage>
</organism>
<evidence type="ECO:0000313" key="2">
    <source>
        <dbReference type="Proteomes" id="UP000308037"/>
    </source>
</evidence>
<protein>
    <submittedName>
        <fullName evidence="1">DUF393 domain-containing protein</fullName>
    </submittedName>
</protein>
<dbReference type="InterPro" id="IPR007263">
    <property type="entry name" value="DCC1-like"/>
</dbReference>
<proteinExistence type="predicted"/>
<dbReference type="EMBL" id="QKNX01000003">
    <property type="protein sequence ID" value="TKR25559.1"/>
    <property type="molecule type" value="Genomic_DNA"/>
</dbReference>
<dbReference type="Proteomes" id="UP000308037">
    <property type="component" value="Unassembled WGS sequence"/>
</dbReference>
<accession>A0A4U5JHL4</accession>
<dbReference type="AlphaFoldDB" id="A0A4U5JHL4"/>
<dbReference type="GO" id="GO:0015035">
    <property type="term" value="F:protein-disulfide reductase activity"/>
    <property type="evidence" value="ECO:0007669"/>
    <property type="project" value="InterPro"/>
</dbReference>
<sequence>MSGDVLVYDDDCGFCTWWADYFGRRTDLELVGFSDLTDDQRARLPDDYESCVHLLTDEAVYSCGAAAEQTFARADVPPGTRDLTRFLGQFEDYERFRERAYREIADRRDLWGQFLSKDRPEN</sequence>
<gene>
    <name evidence="1" type="ORF">DM868_09055</name>
</gene>
<keyword evidence="2" id="KW-1185">Reference proteome</keyword>
<evidence type="ECO:0000313" key="1">
    <source>
        <dbReference type="EMBL" id="TKR25559.1"/>
    </source>
</evidence>
<dbReference type="Pfam" id="PF04134">
    <property type="entry name" value="DCC1-like"/>
    <property type="match status" value="1"/>
</dbReference>
<comment type="caution">
    <text evidence="1">The sequence shown here is derived from an EMBL/GenBank/DDBJ whole genome shotgun (WGS) entry which is preliminary data.</text>
</comment>
<dbReference type="RefSeq" id="WP_137276559.1">
    <property type="nucleotide sequence ID" value="NZ_QKNX01000003.1"/>
</dbReference>
<name>A0A4U5JHL4_9EURY</name>